<proteinExistence type="predicted"/>
<evidence type="ECO:0000313" key="6">
    <source>
        <dbReference type="Proteomes" id="UP000324209"/>
    </source>
</evidence>
<keyword evidence="3" id="KW-0812">Transmembrane</keyword>
<dbReference type="CDD" id="cd01949">
    <property type="entry name" value="GGDEF"/>
    <property type="match status" value="1"/>
</dbReference>
<reference evidence="5 6" key="1">
    <citation type="submission" date="2019-02" db="EMBL/GenBank/DDBJ databases">
        <title>Complete Genome Sequence and Methylome Analysis of free living Spirochaetas.</title>
        <authorList>
            <person name="Fomenkov A."/>
            <person name="Dubinina G."/>
            <person name="Leshcheva N."/>
            <person name="Mikheeva N."/>
            <person name="Grabovich M."/>
            <person name="Vincze T."/>
            <person name="Roberts R.J."/>
        </authorList>
    </citation>
    <scope>NUCLEOTIDE SEQUENCE [LARGE SCALE GENOMIC DNA]</scope>
    <source>
        <strain evidence="5 6">K2</strain>
    </source>
</reference>
<dbReference type="InterPro" id="IPR029787">
    <property type="entry name" value="Nucleotide_cyclase"/>
</dbReference>
<dbReference type="InterPro" id="IPR043128">
    <property type="entry name" value="Rev_trsase/Diguanyl_cyclase"/>
</dbReference>
<dbReference type="GO" id="GO:0052621">
    <property type="term" value="F:diguanylate cyclase activity"/>
    <property type="evidence" value="ECO:0007669"/>
    <property type="project" value="UniProtKB-EC"/>
</dbReference>
<dbReference type="InterPro" id="IPR000160">
    <property type="entry name" value="GGDEF_dom"/>
</dbReference>
<comment type="catalytic activity">
    <reaction evidence="2">
        <text>2 GTP = 3',3'-c-di-GMP + 2 diphosphate</text>
        <dbReference type="Rhea" id="RHEA:24898"/>
        <dbReference type="ChEBI" id="CHEBI:33019"/>
        <dbReference type="ChEBI" id="CHEBI:37565"/>
        <dbReference type="ChEBI" id="CHEBI:58805"/>
        <dbReference type="EC" id="2.7.7.65"/>
    </reaction>
</comment>
<feature type="transmembrane region" description="Helical" evidence="3">
    <location>
        <begin position="147"/>
        <end position="166"/>
    </location>
</feature>
<gene>
    <name evidence="5" type="ORF">EXM22_02525</name>
</gene>
<name>A0A5C1QL93_9SPIO</name>
<feature type="transmembrane region" description="Helical" evidence="3">
    <location>
        <begin position="172"/>
        <end position="193"/>
    </location>
</feature>
<protein>
    <recommendedName>
        <fullName evidence="1">diguanylate cyclase</fullName>
        <ecNumber evidence="1">2.7.7.65</ecNumber>
    </recommendedName>
</protein>
<evidence type="ECO:0000256" key="1">
    <source>
        <dbReference type="ARBA" id="ARBA00012528"/>
    </source>
</evidence>
<evidence type="ECO:0000256" key="2">
    <source>
        <dbReference type="ARBA" id="ARBA00034247"/>
    </source>
</evidence>
<dbReference type="KEGG" id="ock:EXM22_02525"/>
<keyword evidence="3" id="KW-0472">Membrane</keyword>
<keyword evidence="3" id="KW-1133">Transmembrane helix</keyword>
<feature type="transmembrane region" description="Helical" evidence="3">
    <location>
        <begin position="125"/>
        <end position="142"/>
    </location>
</feature>
<evidence type="ECO:0000313" key="5">
    <source>
        <dbReference type="EMBL" id="QEN06922.1"/>
    </source>
</evidence>
<dbReference type="AlphaFoldDB" id="A0A5C1QL93"/>
<organism evidence="5 6">
    <name type="scientific">Oceanispirochaeta crateris</name>
    <dbReference type="NCBI Taxonomy" id="2518645"/>
    <lineage>
        <taxon>Bacteria</taxon>
        <taxon>Pseudomonadati</taxon>
        <taxon>Spirochaetota</taxon>
        <taxon>Spirochaetia</taxon>
        <taxon>Spirochaetales</taxon>
        <taxon>Spirochaetaceae</taxon>
        <taxon>Oceanispirochaeta</taxon>
    </lineage>
</organism>
<dbReference type="SUPFAM" id="SSF55073">
    <property type="entry name" value="Nucleotide cyclase"/>
    <property type="match status" value="1"/>
</dbReference>
<feature type="transmembrane region" description="Helical" evidence="3">
    <location>
        <begin position="98"/>
        <end position="119"/>
    </location>
</feature>
<dbReference type="Pfam" id="PF00990">
    <property type="entry name" value="GGDEF"/>
    <property type="match status" value="1"/>
</dbReference>
<dbReference type="Gene3D" id="3.30.70.270">
    <property type="match status" value="1"/>
</dbReference>
<dbReference type="PANTHER" id="PTHR45138">
    <property type="entry name" value="REGULATORY COMPONENTS OF SENSORY TRANSDUCTION SYSTEM"/>
    <property type="match status" value="1"/>
</dbReference>
<feature type="domain" description="GGDEF" evidence="4">
    <location>
        <begin position="247"/>
        <end position="375"/>
    </location>
</feature>
<feature type="transmembrane region" description="Helical" evidence="3">
    <location>
        <begin position="35"/>
        <end position="56"/>
    </location>
</feature>
<dbReference type="PROSITE" id="PS50887">
    <property type="entry name" value="GGDEF"/>
    <property type="match status" value="1"/>
</dbReference>
<dbReference type="EC" id="2.7.7.65" evidence="1"/>
<dbReference type="Proteomes" id="UP000324209">
    <property type="component" value="Chromosome"/>
</dbReference>
<keyword evidence="6" id="KW-1185">Reference proteome</keyword>
<dbReference type="RefSeq" id="WP_149485004.1">
    <property type="nucleotide sequence ID" value="NZ_CP036150.1"/>
</dbReference>
<dbReference type="SMART" id="SM00267">
    <property type="entry name" value="GGDEF"/>
    <property type="match status" value="1"/>
</dbReference>
<dbReference type="FunFam" id="3.30.70.270:FF:000001">
    <property type="entry name" value="Diguanylate cyclase domain protein"/>
    <property type="match status" value="1"/>
</dbReference>
<dbReference type="PANTHER" id="PTHR45138:SF9">
    <property type="entry name" value="DIGUANYLATE CYCLASE DGCM-RELATED"/>
    <property type="match status" value="1"/>
</dbReference>
<accession>A0A5C1QL93</accession>
<sequence length="375" mass="43246">MKRFFKIHSLEIPEYLQDSCREEQNVYNFRQIRSLAMFLILISFVYIGQIELFPLVDMDDSFIRTYIVLFSSIIGICLIYLLPFAFIVKIKSESVKKYFLLSFLSLIAAGMILLTYLDLHFSSDLSAFIIVLMYSCSILWFFPRDYALLSGGYLLLMIISLLVLNEGESCDVSIVVQVFVFYGLSWILYLSLYQMRSENFLNRIHREEQYRMLETESATDPLTGLYNRRHMKEELSKELARSERTESPFCIAALDVDHFKNVNDRYGHVTGDEVLCEMAVILRNSIRLSDKVFRFNGEKFVILLPETTSSAACILGERIRTTIESFSFSGVRKPITISIGISQSQKGLSMDLLMTKADKRLLLAKTSGRNRVICD</sequence>
<dbReference type="EMBL" id="CP036150">
    <property type="protein sequence ID" value="QEN06922.1"/>
    <property type="molecule type" value="Genomic_DNA"/>
</dbReference>
<feature type="transmembrane region" description="Helical" evidence="3">
    <location>
        <begin position="62"/>
        <end position="86"/>
    </location>
</feature>
<dbReference type="NCBIfam" id="TIGR00254">
    <property type="entry name" value="GGDEF"/>
    <property type="match status" value="1"/>
</dbReference>
<dbReference type="OrthoDB" id="9779586at2"/>
<evidence type="ECO:0000259" key="4">
    <source>
        <dbReference type="PROSITE" id="PS50887"/>
    </source>
</evidence>
<evidence type="ECO:0000256" key="3">
    <source>
        <dbReference type="SAM" id="Phobius"/>
    </source>
</evidence>
<dbReference type="InterPro" id="IPR050469">
    <property type="entry name" value="Diguanylate_Cyclase"/>
</dbReference>